<dbReference type="EMBL" id="ALNZ01000017">
    <property type="protein sequence ID" value="EKV57647.1"/>
    <property type="molecule type" value="Genomic_DNA"/>
</dbReference>
<dbReference type="Gene3D" id="3.40.50.1010">
    <property type="entry name" value="5'-nuclease"/>
    <property type="match status" value="1"/>
</dbReference>
<protein>
    <recommendedName>
        <fullName evidence="1">NYN domain-containing protein</fullName>
    </recommendedName>
</protein>
<feature type="domain" description="NYN" evidence="1">
    <location>
        <begin position="4"/>
        <end position="175"/>
    </location>
</feature>
<evidence type="ECO:0000313" key="2">
    <source>
        <dbReference type="EMBL" id="EKV57647.1"/>
    </source>
</evidence>
<evidence type="ECO:0000259" key="1">
    <source>
        <dbReference type="Pfam" id="PF01936"/>
    </source>
</evidence>
<proteinExistence type="predicted"/>
<dbReference type="GeneID" id="66487176"/>
<dbReference type="GO" id="GO:0004540">
    <property type="term" value="F:RNA nuclease activity"/>
    <property type="evidence" value="ECO:0007669"/>
    <property type="project" value="InterPro"/>
</dbReference>
<name>A0A2U4F4U0_9SPIR</name>
<organism evidence="2 3">
    <name type="scientific">Brachyspira hampsonii 30446</name>
    <dbReference type="NCBI Taxonomy" id="1289135"/>
    <lineage>
        <taxon>Bacteria</taxon>
        <taxon>Pseudomonadati</taxon>
        <taxon>Spirochaetota</taxon>
        <taxon>Spirochaetia</taxon>
        <taxon>Brachyspirales</taxon>
        <taxon>Brachyspiraceae</taxon>
        <taxon>Brachyspira</taxon>
    </lineage>
</organism>
<dbReference type="Pfam" id="PF01936">
    <property type="entry name" value="NYN"/>
    <property type="match status" value="1"/>
</dbReference>
<gene>
    <name evidence="2" type="ORF">A966_03595</name>
</gene>
<reference evidence="2 3" key="1">
    <citation type="submission" date="2012-07" db="EMBL/GenBank/DDBJ databases">
        <title>Genome sequence of Brachyspira sp. 30446, isolated from a pig with mucohaemorrhagic colitis.</title>
        <authorList>
            <person name="Rubin J.E."/>
            <person name="Fernando C."/>
            <person name="Harding J.C.S."/>
            <person name="Hill J.E."/>
        </authorList>
    </citation>
    <scope>NUCLEOTIDE SEQUENCE [LARGE SCALE GENOMIC DNA]</scope>
    <source>
        <strain evidence="2 3">30446</strain>
    </source>
</reference>
<dbReference type="OrthoDB" id="9809421at2"/>
<dbReference type="STRING" id="1289135.A966_03595"/>
<dbReference type="PANTHER" id="PTHR35458:SF8">
    <property type="entry name" value="SLR0650 PROTEIN"/>
    <property type="match status" value="1"/>
</dbReference>
<dbReference type="CDD" id="cd18722">
    <property type="entry name" value="PIN_NicB-like"/>
    <property type="match status" value="1"/>
</dbReference>
<dbReference type="Proteomes" id="UP000011663">
    <property type="component" value="Unassembled WGS sequence"/>
</dbReference>
<evidence type="ECO:0000313" key="3">
    <source>
        <dbReference type="Proteomes" id="UP000011663"/>
    </source>
</evidence>
<dbReference type="InterPro" id="IPR021139">
    <property type="entry name" value="NYN"/>
</dbReference>
<accession>A0A2U4F4U0</accession>
<dbReference type="InterPro" id="IPR047140">
    <property type="entry name" value="LabA"/>
</dbReference>
<sequence>MDKVNFYIDGFNIYHAIDRLNNNKLKWINYYDLCKSLLKDNEIINKVYYFSAYAFWKPYSQNKHYIFIQALKYFNVEVVLGNFKKKSKNLIIKDNNGNIIKYNYEYHEEKESDVNIAIYLVRDACNRNCDKAILLSGDSDLVPAIKMAKEENADLKVGVVVPPNVQASSLKNISDFDIKLLKIDISSFLLPNSIKLETGHTIICPKDWQ</sequence>
<dbReference type="RefSeq" id="WP_008722457.1">
    <property type="nucleotide sequence ID" value="NZ_JH994110.1"/>
</dbReference>
<dbReference type="PANTHER" id="PTHR35458">
    <property type="entry name" value="SLR0755 PROTEIN"/>
    <property type="match status" value="1"/>
</dbReference>
<dbReference type="AlphaFoldDB" id="A0A2U4F4U0"/>
<comment type="caution">
    <text evidence="2">The sequence shown here is derived from an EMBL/GenBank/DDBJ whole genome shotgun (WGS) entry which is preliminary data.</text>
</comment>